<feature type="non-terminal residue" evidence="1">
    <location>
        <position position="26"/>
    </location>
</feature>
<dbReference type="AlphaFoldDB" id="A0A2K3K6D1"/>
<reference evidence="1 2" key="1">
    <citation type="journal article" date="2014" name="Am. J. Bot.">
        <title>Genome assembly and annotation for red clover (Trifolium pratense; Fabaceae).</title>
        <authorList>
            <person name="Istvanek J."/>
            <person name="Jaros M."/>
            <person name="Krenek A."/>
            <person name="Repkova J."/>
        </authorList>
    </citation>
    <scope>NUCLEOTIDE SEQUENCE [LARGE SCALE GENOMIC DNA]</scope>
    <source>
        <strain evidence="2">cv. Tatra</strain>
        <tissue evidence="1">Young leaves</tissue>
    </source>
</reference>
<dbReference type="EMBL" id="ASHM01086248">
    <property type="protein sequence ID" value="PNX61850.1"/>
    <property type="molecule type" value="Genomic_DNA"/>
</dbReference>
<sequence>MNLIVGAFKPPCKISISLADGRTRKQ</sequence>
<proteinExistence type="predicted"/>
<evidence type="ECO:0000313" key="2">
    <source>
        <dbReference type="Proteomes" id="UP000236291"/>
    </source>
</evidence>
<reference evidence="1 2" key="2">
    <citation type="journal article" date="2017" name="Front. Plant Sci.">
        <title>Gene Classification and Mining of Molecular Markers Useful in Red Clover (Trifolium pratense) Breeding.</title>
        <authorList>
            <person name="Istvanek J."/>
            <person name="Dluhosova J."/>
            <person name="Dluhos P."/>
            <person name="Patkova L."/>
            <person name="Nedelnik J."/>
            <person name="Repkova J."/>
        </authorList>
    </citation>
    <scope>NUCLEOTIDE SEQUENCE [LARGE SCALE GENOMIC DNA]</scope>
    <source>
        <strain evidence="2">cv. Tatra</strain>
        <tissue evidence="1">Young leaves</tissue>
    </source>
</reference>
<organism evidence="1 2">
    <name type="scientific">Trifolium pratense</name>
    <name type="common">Red clover</name>
    <dbReference type="NCBI Taxonomy" id="57577"/>
    <lineage>
        <taxon>Eukaryota</taxon>
        <taxon>Viridiplantae</taxon>
        <taxon>Streptophyta</taxon>
        <taxon>Embryophyta</taxon>
        <taxon>Tracheophyta</taxon>
        <taxon>Spermatophyta</taxon>
        <taxon>Magnoliopsida</taxon>
        <taxon>eudicotyledons</taxon>
        <taxon>Gunneridae</taxon>
        <taxon>Pentapetalae</taxon>
        <taxon>rosids</taxon>
        <taxon>fabids</taxon>
        <taxon>Fabales</taxon>
        <taxon>Fabaceae</taxon>
        <taxon>Papilionoideae</taxon>
        <taxon>50 kb inversion clade</taxon>
        <taxon>NPAAA clade</taxon>
        <taxon>Hologalegina</taxon>
        <taxon>IRL clade</taxon>
        <taxon>Trifolieae</taxon>
        <taxon>Trifolium</taxon>
    </lineage>
</organism>
<gene>
    <name evidence="1" type="ORF">L195_g052668</name>
</gene>
<name>A0A2K3K6D1_TRIPR</name>
<protein>
    <submittedName>
        <fullName evidence="1">Uncharacterized protein</fullName>
    </submittedName>
</protein>
<comment type="caution">
    <text evidence="1">The sequence shown here is derived from an EMBL/GenBank/DDBJ whole genome shotgun (WGS) entry which is preliminary data.</text>
</comment>
<evidence type="ECO:0000313" key="1">
    <source>
        <dbReference type="EMBL" id="PNX61850.1"/>
    </source>
</evidence>
<dbReference type="Proteomes" id="UP000236291">
    <property type="component" value="Unassembled WGS sequence"/>
</dbReference>
<accession>A0A2K3K6D1</accession>